<dbReference type="OrthoDB" id="359269at2157"/>
<evidence type="ECO:0008006" key="3">
    <source>
        <dbReference type="Google" id="ProtNLM"/>
    </source>
</evidence>
<name>D3E4L7_METRM</name>
<dbReference type="PATRIC" id="fig|634498.28.peg.62"/>
<evidence type="ECO:0000313" key="2">
    <source>
        <dbReference type="Proteomes" id="UP000008680"/>
    </source>
</evidence>
<proteinExistence type="predicted"/>
<dbReference type="Proteomes" id="UP000008680">
    <property type="component" value="Chromosome"/>
</dbReference>
<reference evidence="1 2" key="1">
    <citation type="journal article" date="2010" name="PLoS ONE">
        <title>The genome sequence of the rumen methanogen Methanobrevibacter ruminantium reveals new possibilities for controlling ruminant methane emissions.</title>
        <authorList>
            <person name="Leahy S.C."/>
            <person name="Kelly W.J."/>
            <person name="Altermann E."/>
            <person name="Ronimus R.S."/>
            <person name="Yeoman C.J."/>
            <person name="Pacheco D.M."/>
            <person name="Li D."/>
            <person name="Kong Z."/>
            <person name="McTavish S."/>
            <person name="Sang C."/>
            <person name="Lambie S.C."/>
            <person name="Janssen P.H."/>
            <person name="Dey D."/>
            <person name="Attwood G.T."/>
        </authorList>
    </citation>
    <scope>NUCLEOTIDE SEQUENCE [LARGE SCALE GENOMIC DNA]</scope>
    <source>
        <strain evidence="2">ATCC 35063 / DSM 1093 / JCM 13430 / OCM 146 / M1</strain>
    </source>
</reference>
<evidence type="ECO:0000313" key="1">
    <source>
        <dbReference type="EMBL" id="ADC45913.1"/>
    </source>
</evidence>
<dbReference type="GeneID" id="8769678"/>
<dbReference type="RefSeq" id="WP_012954869.1">
    <property type="nucleotide sequence ID" value="NC_013790.1"/>
</dbReference>
<sequence length="190" mass="22531">MTLSNAEYKQKYIEYLILLLLGDFKNKLSVLHIQKEIYLLYNFDVELKKLFSFVKHYKGPYLDLINSCCETPFYLDGCWEYFEPKEKISGGFLKITDKGYKEYLKFLQKIKDENQEELLHINTAISMLNRLYGSLDCEELLLLIYTEFPEYTEKSEVYSNIISKKTNIAKNLFEKKVISEEKYNELSGIL</sequence>
<dbReference type="EMBL" id="CP001719">
    <property type="protein sequence ID" value="ADC45913.1"/>
    <property type="molecule type" value="Genomic_DNA"/>
</dbReference>
<dbReference type="KEGG" id="mru:mru_0061"/>
<accession>D3E4L7</accession>
<protein>
    <recommendedName>
        <fullName evidence="3">Antitoxin SocA-like Panacea domain-containing protein</fullName>
    </recommendedName>
</protein>
<dbReference type="HOGENOM" id="CLU_119370_0_0_2"/>
<dbReference type="eggNOG" id="arCOG00724">
    <property type="taxonomic scope" value="Archaea"/>
</dbReference>
<gene>
    <name evidence="1" type="ordered locus">mru_0061</name>
</gene>
<organism evidence="1 2">
    <name type="scientific">Methanobrevibacter ruminantium (strain ATCC 35063 / DSM 1093 / JCM 13430 / OCM 146 / M1)</name>
    <name type="common">Methanobacterium ruminantium</name>
    <dbReference type="NCBI Taxonomy" id="634498"/>
    <lineage>
        <taxon>Archaea</taxon>
        <taxon>Methanobacteriati</taxon>
        <taxon>Methanobacteriota</taxon>
        <taxon>Methanomada group</taxon>
        <taxon>Methanobacteria</taxon>
        <taxon>Methanobacteriales</taxon>
        <taxon>Methanobacteriaceae</taxon>
        <taxon>Methanobrevibacter</taxon>
    </lineage>
</organism>
<dbReference type="STRING" id="634498.mru_0061"/>
<keyword evidence="2" id="KW-1185">Reference proteome</keyword>
<dbReference type="AlphaFoldDB" id="D3E4L7"/>